<gene>
    <name evidence="1" type="ORF">pHRC017_0603</name>
</gene>
<reference evidence="1" key="1">
    <citation type="journal article" date="2012" name="Mol. Plant Microbe Interact.">
        <title>Rhizobial plasmids that cause impaired symbiotic nitrogen fixation and enhanced host invasion.</title>
        <authorList>
            <person name="Crook M.B."/>
            <person name="Lindsay D.P."/>
            <person name="Biggs M.B."/>
            <person name="Bentley J.S."/>
            <person name="Price J.C."/>
            <person name="Clement S.C."/>
            <person name="Clement M.J."/>
            <person name="Long S.R."/>
            <person name="Griffitts J.S."/>
        </authorList>
    </citation>
    <scope>NUCLEOTIDE SEQUENCE</scope>
    <source>
        <strain evidence="1">C017</strain>
        <plasmid evidence="1">pHRC017</plasmid>
    </source>
</reference>
<sequence length="47" mass="5267">MLRVIGCCHVFGLCCGLVDGRGPVWEFEDQVHIIGTRSKRSPCAWFS</sequence>
<dbReference type="EMBL" id="JQ665880">
    <property type="protein sequence ID" value="AFJ91612.1"/>
    <property type="molecule type" value="Genomic_DNA"/>
</dbReference>
<dbReference type="AlphaFoldDB" id="I2E294"/>
<accession>I2E294</accession>
<organism evidence="1">
    <name type="scientific">Rhizobium meliloti</name>
    <name type="common">Ensifer meliloti</name>
    <name type="synonym">Sinorhizobium meliloti</name>
    <dbReference type="NCBI Taxonomy" id="382"/>
    <lineage>
        <taxon>Bacteria</taxon>
        <taxon>Pseudomonadati</taxon>
        <taxon>Pseudomonadota</taxon>
        <taxon>Alphaproteobacteria</taxon>
        <taxon>Hyphomicrobiales</taxon>
        <taxon>Rhizobiaceae</taxon>
        <taxon>Sinorhizobium/Ensifer group</taxon>
        <taxon>Sinorhizobium</taxon>
    </lineage>
</organism>
<name>I2E294_RHIML</name>
<keyword evidence="1" id="KW-0614">Plasmid</keyword>
<proteinExistence type="predicted"/>
<geneLocation type="plasmid" evidence="1">
    <name>pHRC017</name>
</geneLocation>
<evidence type="ECO:0000313" key="1">
    <source>
        <dbReference type="EMBL" id="AFJ91612.1"/>
    </source>
</evidence>
<protein>
    <submittedName>
        <fullName evidence="1">Uncharacterized protein</fullName>
    </submittedName>
</protein>